<name>A0A0Q3Q6C2_BRADI</name>
<dbReference type="OrthoDB" id="636518at2759"/>
<evidence type="ECO:0000256" key="5">
    <source>
        <dbReference type="ARBA" id="ARBA00022833"/>
    </source>
</evidence>
<dbReference type="EnsemblPlants" id="KQJ97217">
    <property type="protein sequence ID" value="KQJ97217"/>
    <property type="gene ID" value="BRADI_3g29490v3"/>
</dbReference>
<dbReference type="PANTHER" id="PTHR14155:SF627">
    <property type="entry name" value="OS06G0192800 PROTEIN"/>
    <property type="match status" value="1"/>
</dbReference>
<dbReference type="EC" id="2.3.2.27" evidence="2"/>
<feature type="domain" description="RING-type" evidence="8">
    <location>
        <begin position="168"/>
        <end position="209"/>
    </location>
</feature>
<comment type="catalytic activity">
    <reaction evidence="1">
        <text>S-ubiquitinyl-[E2 ubiquitin-conjugating enzyme]-L-cysteine + [acceptor protein]-L-lysine = [E2 ubiquitin-conjugating enzyme]-L-cysteine + N(6)-ubiquitinyl-[acceptor protein]-L-lysine.</text>
        <dbReference type="EC" id="2.3.2.27"/>
    </reaction>
</comment>
<protein>
    <recommendedName>
        <fullName evidence="2">RING-type E3 ubiquitin transferase</fullName>
        <ecNumber evidence="2">2.3.2.27</ecNumber>
    </recommendedName>
</protein>
<keyword evidence="4 7" id="KW-0863">Zinc-finger</keyword>
<dbReference type="InParanoid" id="A0A0Q3Q6C2"/>
<evidence type="ECO:0000256" key="2">
    <source>
        <dbReference type="ARBA" id="ARBA00012483"/>
    </source>
</evidence>
<evidence type="ECO:0000256" key="3">
    <source>
        <dbReference type="ARBA" id="ARBA00022723"/>
    </source>
</evidence>
<dbReference type="GO" id="GO:0012505">
    <property type="term" value="C:endomembrane system"/>
    <property type="evidence" value="ECO:0000318"/>
    <property type="project" value="GO_Central"/>
</dbReference>
<dbReference type="SUPFAM" id="SSF57850">
    <property type="entry name" value="RING/U-box"/>
    <property type="match status" value="1"/>
</dbReference>
<sequence>MTLCETSEDPLAPWPPDYLAVFIRYTATFRCEARFTGGNIQRAAVTHDHEDALVYLFDAEDLRSEAAVRKELRKLLELAERYGYRTADDGGEDAFVPPGLVDRILAGAAAVPAFADNDDDPDLWTVRHICDVSIEVDVTNVYDETKALILLCSAVSGPGRRDVGSQQCAACTEELAADDATSFPKCSHAFHGGCILDSLRRAPTCPACRHDLMQYLPHQCGLQ</sequence>
<dbReference type="EMBL" id="CM000882">
    <property type="protein sequence ID" value="KQJ97217.1"/>
    <property type="molecule type" value="Genomic_DNA"/>
</dbReference>
<organism evidence="9">
    <name type="scientific">Brachypodium distachyon</name>
    <name type="common">Purple false brome</name>
    <name type="synonym">Trachynia distachya</name>
    <dbReference type="NCBI Taxonomy" id="15368"/>
    <lineage>
        <taxon>Eukaryota</taxon>
        <taxon>Viridiplantae</taxon>
        <taxon>Streptophyta</taxon>
        <taxon>Embryophyta</taxon>
        <taxon>Tracheophyta</taxon>
        <taxon>Spermatophyta</taxon>
        <taxon>Magnoliopsida</taxon>
        <taxon>Liliopsida</taxon>
        <taxon>Poales</taxon>
        <taxon>Poaceae</taxon>
        <taxon>BOP clade</taxon>
        <taxon>Pooideae</taxon>
        <taxon>Stipodae</taxon>
        <taxon>Brachypodieae</taxon>
        <taxon>Brachypodium</taxon>
    </lineage>
</organism>
<evidence type="ECO:0000256" key="6">
    <source>
        <dbReference type="ARBA" id="ARBA00024209"/>
    </source>
</evidence>
<dbReference type="AlphaFoldDB" id="A0A0Q3Q6C2"/>
<evidence type="ECO:0000313" key="10">
    <source>
        <dbReference type="EnsemblPlants" id="KQJ97217"/>
    </source>
</evidence>
<dbReference type="Gramene" id="KQJ97217">
    <property type="protein sequence ID" value="KQJ97217"/>
    <property type="gene ID" value="BRADI_3g29490v3"/>
</dbReference>
<reference evidence="10" key="3">
    <citation type="submission" date="2018-08" db="UniProtKB">
        <authorList>
            <consortium name="EnsemblPlants"/>
        </authorList>
    </citation>
    <scope>IDENTIFICATION</scope>
    <source>
        <strain evidence="10">cv. Bd21</strain>
    </source>
</reference>
<dbReference type="GO" id="GO:0061630">
    <property type="term" value="F:ubiquitin protein ligase activity"/>
    <property type="evidence" value="ECO:0000318"/>
    <property type="project" value="GO_Central"/>
</dbReference>
<dbReference type="PROSITE" id="PS50089">
    <property type="entry name" value="ZF_RING_2"/>
    <property type="match status" value="1"/>
</dbReference>
<evidence type="ECO:0000313" key="11">
    <source>
        <dbReference type="Proteomes" id="UP000008810"/>
    </source>
</evidence>
<dbReference type="Pfam" id="PF13639">
    <property type="entry name" value="zf-RING_2"/>
    <property type="match status" value="1"/>
</dbReference>
<gene>
    <name evidence="9" type="ORF">BRADI_3g29490v3</name>
</gene>
<keyword evidence="5" id="KW-0862">Zinc</keyword>
<dbReference type="GO" id="GO:0043161">
    <property type="term" value="P:proteasome-mediated ubiquitin-dependent protein catabolic process"/>
    <property type="evidence" value="ECO:0000318"/>
    <property type="project" value="GO_Central"/>
</dbReference>
<dbReference type="Proteomes" id="UP000008810">
    <property type="component" value="Chromosome 3"/>
</dbReference>
<evidence type="ECO:0000256" key="7">
    <source>
        <dbReference type="PROSITE-ProRule" id="PRU00175"/>
    </source>
</evidence>
<dbReference type="SMART" id="SM00184">
    <property type="entry name" value="RING"/>
    <property type="match status" value="1"/>
</dbReference>
<reference evidence="9 10" key="1">
    <citation type="journal article" date="2010" name="Nature">
        <title>Genome sequencing and analysis of the model grass Brachypodium distachyon.</title>
        <authorList>
            <consortium name="International Brachypodium Initiative"/>
        </authorList>
    </citation>
    <scope>NUCLEOTIDE SEQUENCE [LARGE SCALE GENOMIC DNA]</scope>
    <source>
        <strain evidence="9 10">Bd21</strain>
    </source>
</reference>
<dbReference type="GO" id="GO:0008270">
    <property type="term" value="F:zinc ion binding"/>
    <property type="evidence" value="ECO:0007669"/>
    <property type="project" value="UniProtKB-KW"/>
</dbReference>
<evidence type="ECO:0000259" key="8">
    <source>
        <dbReference type="PROSITE" id="PS50089"/>
    </source>
</evidence>
<comment type="similarity">
    <text evidence="6">Belongs to the RING-type zinc finger family. ATL subfamily.</text>
</comment>
<dbReference type="InterPro" id="IPR001841">
    <property type="entry name" value="Znf_RING"/>
</dbReference>
<dbReference type="Gene3D" id="3.30.40.10">
    <property type="entry name" value="Zinc/RING finger domain, C3HC4 (zinc finger)"/>
    <property type="match status" value="1"/>
</dbReference>
<evidence type="ECO:0000256" key="4">
    <source>
        <dbReference type="ARBA" id="ARBA00022771"/>
    </source>
</evidence>
<accession>A0A0Q3Q6C2</accession>
<dbReference type="InterPro" id="IPR013083">
    <property type="entry name" value="Znf_RING/FYVE/PHD"/>
</dbReference>
<keyword evidence="3" id="KW-0479">Metal-binding</keyword>
<dbReference type="PANTHER" id="PTHR14155">
    <property type="entry name" value="RING FINGER DOMAIN-CONTAINING"/>
    <property type="match status" value="1"/>
</dbReference>
<dbReference type="InterPro" id="IPR053238">
    <property type="entry name" value="RING-H2_zinc_finger"/>
</dbReference>
<evidence type="ECO:0000256" key="1">
    <source>
        <dbReference type="ARBA" id="ARBA00000900"/>
    </source>
</evidence>
<keyword evidence="11" id="KW-1185">Reference proteome</keyword>
<reference evidence="9" key="2">
    <citation type="submission" date="2017-06" db="EMBL/GenBank/DDBJ databases">
        <title>WGS assembly of Brachypodium distachyon.</title>
        <authorList>
            <consortium name="The International Brachypodium Initiative"/>
            <person name="Lucas S."/>
            <person name="Harmon-Smith M."/>
            <person name="Lail K."/>
            <person name="Tice H."/>
            <person name="Grimwood J."/>
            <person name="Bruce D."/>
            <person name="Barry K."/>
            <person name="Shu S."/>
            <person name="Lindquist E."/>
            <person name="Wang M."/>
            <person name="Pitluck S."/>
            <person name="Vogel J.P."/>
            <person name="Garvin D.F."/>
            <person name="Mockler T.C."/>
            <person name="Schmutz J."/>
            <person name="Rokhsar D."/>
            <person name="Bevan M.W."/>
        </authorList>
    </citation>
    <scope>NUCLEOTIDE SEQUENCE</scope>
    <source>
        <strain evidence="9">Bd21</strain>
    </source>
</reference>
<proteinExistence type="inferred from homology"/>
<evidence type="ECO:0000313" key="9">
    <source>
        <dbReference type="EMBL" id="KQJ97217.1"/>
    </source>
</evidence>